<evidence type="ECO:0000256" key="1">
    <source>
        <dbReference type="ARBA" id="ARBA00009820"/>
    </source>
</evidence>
<dbReference type="InterPro" id="IPR011042">
    <property type="entry name" value="6-blade_b-propeller_TolB-like"/>
</dbReference>
<dbReference type="SUPFAM" id="SSF82171">
    <property type="entry name" value="DPP6 N-terminal domain-like"/>
    <property type="match status" value="1"/>
</dbReference>
<proteinExistence type="inferred from homology"/>
<organism evidence="2 3">
    <name type="scientific">Desulfotomaculum copahuensis</name>
    <dbReference type="NCBI Taxonomy" id="1838280"/>
    <lineage>
        <taxon>Bacteria</taxon>
        <taxon>Bacillati</taxon>
        <taxon>Bacillota</taxon>
        <taxon>Clostridia</taxon>
        <taxon>Eubacteriales</taxon>
        <taxon>Desulfotomaculaceae</taxon>
        <taxon>Desulfotomaculum</taxon>
    </lineage>
</organism>
<dbReference type="InterPro" id="IPR011659">
    <property type="entry name" value="WD40"/>
</dbReference>
<evidence type="ECO:0008006" key="4">
    <source>
        <dbReference type="Google" id="ProtNLM"/>
    </source>
</evidence>
<keyword evidence="3" id="KW-1185">Reference proteome</keyword>
<dbReference type="PANTHER" id="PTHR36842:SF1">
    <property type="entry name" value="PROTEIN TOLB"/>
    <property type="match status" value="1"/>
</dbReference>
<evidence type="ECO:0000313" key="3">
    <source>
        <dbReference type="Proteomes" id="UP000078532"/>
    </source>
</evidence>
<comment type="caution">
    <text evidence="2">The sequence shown here is derived from an EMBL/GenBank/DDBJ whole genome shotgun (WGS) entry which is preliminary data.</text>
</comment>
<dbReference type="Pfam" id="PF07676">
    <property type="entry name" value="PD40"/>
    <property type="match status" value="3"/>
</dbReference>
<accession>A0A1B7LFF9</accession>
<evidence type="ECO:0000313" key="2">
    <source>
        <dbReference type="EMBL" id="OAT82377.1"/>
    </source>
</evidence>
<comment type="similarity">
    <text evidence="1">Belongs to the TolB family.</text>
</comment>
<dbReference type="STRING" id="1838280.A6M21_09565"/>
<dbReference type="RefSeq" id="WP_066667963.1">
    <property type="nucleotide sequence ID" value="NZ_LYVF01000137.1"/>
</dbReference>
<gene>
    <name evidence="2" type="ORF">A6M21_09565</name>
</gene>
<reference evidence="2 3" key="1">
    <citation type="submission" date="2016-04" db="EMBL/GenBank/DDBJ databases">
        <authorList>
            <person name="Evans L.H."/>
            <person name="Alamgir A."/>
            <person name="Owens N."/>
            <person name="Weber N.D."/>
            <person name="Virtaneva K."/>
            <person name="Barbian K."/>
            <person name="Babar A."/>
            <person name="Rosenke K."/>
        </authorList>
    </citation>
    <scope>NUCLEOTIDE SEQUENCE [LARGE SCALE GENOMIC DNA]</scope>
    <source>
        <strain evidence="2 3">LMa1</strain>
    </source>
</reference>
<dbReference type="PANTHER" id="PTHR36842">
    <property type="entry name" value="PROTEIN TOLB HOMOLOG"/>
    <property type="match status" value="1"/>
</dbReference>
<dbReference type="OrthoDB" id="108903at2"/>
<dbReference type="Proteomes" id="UP000078532">
    <property type="component" value="Unassembled WGS sequence"/>
</dbReference>
<sequence length="461" mass="49792">MKLGTKKVILAFASAVIILVAVISLLLPVRLAGFLPAHMNQTESVSKAPSSKTPLASPDVNVAAFKGQGRLAFVRDGLLYVLDGRTGTVRQVTADGTAKNPAWSHDGKWLAFMHATDSQTFDVWLERQDGTQAHHIPGSYCQFSWSPADDLLAVGGQNGIWLVPLTGKPYQLVDVVTSAPVWSPDGKQLAYTVTLPYDSKHPEDRSDALYTIGINGGQPRPQAGTRRLVAPRAGIWLAGAGWWPDGKGLLYWLDPWHGLSAAADGLNLYSLQLGSDKPKSLAHGLTNPQWLSLAPQGRLLMVTGGLRIIWANKSLALINMESGQVQKLPNPTGCVAIDPSLSADGRRIAFVAARDLGDQVWGFNNARDLASWVASRTLWVENADGSGAHPLPSAGRGIYQPIWSRDGRHILYVRDNSLWLIDAAGGEPAKICGPLTAEYPDAGSFGFYGFISYGNQIWYQP</sequence>
<dbReference type="EMBL" id="LYVF01000137">
    <property type="protein sequence ID" value="OAT82377.1"/>
    <property type="molecule type" value="Genomic_DNA"/>
</dbReference>
<name>A0A1B7LFF9_9FIRM</name>
<dbReference type="AlphaFoldDB" id="A0A1B7LFF9"/>
<protein>
    <recommendedName>
        <fullName evidence="4">Biopolymer transporter Tol</fullName>
    </recommendedName>
</protein>
<dbReference type="Gene3D" id="2.120.10.30">
    <property type="entry name" value="TolB, C-terminal domain"/>
    <property type="match status" value="2"/>
</dbReference>
<dbReference type="SUPFAM" id="SSF69304">
    <property type="entry name" value="Tricorn protease N-terminal domain"/>
    <property type="match status" value="1"/>
</dbReference>